<dbReference type="OrthoDB" id="1063785at2759"/>
<protein>
    <submittedName>
        <fullName evidence="2">Uncharacterized protein</fullName>
    </submittedName>
</protein>
<feature type="chain" id="PRO_5035900253" evidence="1">
    <location>
        <begin position="48"/>
        <end position="217"/>
    </location>
</feature>
<dbReference type="EMBL" id="CAIIXF020000012">
    <property type="protein sequence ID" value="CAH1802405.1"/>
    <property type="molecule type" value="Genomic_DNA"/>
</dbReference>
<comment type="caution">
    <text evidence="2">The sequence shown here is derived from an EMBL/GenBank/DDBJ whole genome shotgun (WGS) entry which is preliminary data.</text>
</comment>
<evidence type="ECO:0000313" key="3">
    <source>
        <dbReference type="Proteomes" id="UP000749559"/>
    </source>
</evidence>
<evidence type="ECO:0000313" key="2">
    <source>
        <dbReference type="EMBL" id="CAH1802405.1"/>
    </source>
</evidence>
<evidence type="ECO:0000256" key="1">
    <source>
        <dbReference type="SAM" id="SignalP"/>
    </source>
</evidence>
<sequence>MIFKFVGNWLKRTWGRGRLFFPRMSWEKLQAFIITVLCLLQCGKCTAECGENPLSTVMALAKGTGLFKAKGASTMLNGRSVRLLLNVLKQVDKGAYHALEKNFKRYAACNGVGDTGMWKRSQRTDDINIPTPEKIVLSDLNDIFKQYDTRAVSDFSIDPSAVTKSLSRDSSIWKVILNYLQNKKSQNSFKNALLKRQGMKDESLPLKRIQWLDAESY</sequence>
<name>A0A8S4Q9Z5_OWEFU</name>
<feature type="signal peptide" evidence="1">
    <location>
        <begin position="1"/>
        <end position="47"/>
    </location>
</feature>
<keyword evidence="1" id="KW-0732">Signal</keyword>
<organism evidence="2 3">
    <name type="scientific">Owenia fusiformis</name>
    <name type="common">Polychaete worm</name>
    <dbReference type="NCBI Taxonomy" id="6347"/>
    <lineage>
        <taxon>Eukaryota</taxon>
        <taxon>Metazoa</taxon>
        <taxon>Spiralia</taxon>
        <taxon>Lophotrochozoa</taxon>
        <taxon>Annelida</taxon>
        <taxon>Polychaeta</taxon>
        <taxon>Sedentaria</taxon>
        <taxon>Canalipalpata</taxon>
        <taxon>Sabellida</taxon>
        <taxon>Oweniida</taxon>
        <taxon>Oweniidae</taxon>
        <taxon>Owenia</taxon>
    </lineage>
</organism>
<proteinExistence type="predicted"/>
<keyword evidence="3" id="KW-1185">Reference proteome</keyword>
<reference evidence="2" key="1">
    <citation type="submission" date="2022-03" db="EMBL/GenBank/DDBJ databases">
        <authorList>
            <person name="Martin C."/>
        </authorList>
    </citation>
    <scope>NUCLEOTIDE SEQUENCE</scope>
</reference>
<dbReference type="AlphaFoldDB" id="A0A8S4Q9Z5"/>
<gene>
    <name evidence="2" type="ORF">OFUS_LOCUS26087</name>
</gene>
<dbReference type="Proteomes" id="UP000749559">
    <property type="component" value="Unassembled WGS sequence"/>
</dbReference>
<accession>A0A8S4Q9Z5</accession>